<accession>A0AAW2EV58</accession>
<name>A0AAW2EV58_9HYME</name>
<sequence>MRHLYYNHDPPSFPPPRSLKCQIIGRMYVRSFCTTVSPHFFPIHRLLFLNRERLDRFLLSLPSARPRTDACRFVSLMKANATPLMSPFLIRLPGMR</sequence>
<gene>
    <name evidence="1" type="ORF">PUN28_014732</name>
</gene>
<protein>
    <submittedName>
        <fullName evidence="1">Uncharacterized protein</fullName>
    </submittedName>
</protein>
<proteinExistence type="predicted"/>
<dbReference type="EMBL" id="JADYXP020000016">
    <property type="protein sequence ID" value="KAL0107631.1"/>
    <property type="molecule type" value="Genomic_DNA"/>
</dbReference>
<comment type="caution">
    <text evidence="1">The sequence shown here is derived from an EMBL/GenBank/DDBJ whole genome shotgun (WGS) entry which is preliminary data.</text>
</comment>
<evidence type="ECO:0000313" key="2">
    <source>
        <dbReference type="Proteomes" id="UP001430953"/>
    </source>
</evidence>
<reference evidence="1 2" key="1">
    <citation type="submission" date="2023-03" db="EMBL/GenBank/DDBJ databases">
        <title>High recombination rates correlate with genetic variation in Cardiocondyla obscurior ants.</title>
        <authorList>
            <person name="Errbii M."/>
        </authorList>
    </citation>
    <scope>NUCLEOTIDE SEQUENCE [LARGE SCALE GENOMIC DNA]</scope>
    <source>
        <strain evidence="1">Alpha-2009</strain>
        <tissue evidence="1">Whole body</tissue>
    </source>
</reference>
<organism evidence="1 2">
    <name type="scientific">Cardiocondyla obscurior</name>
    <dbReference type="NCBI Taxonomy" id="286306"/>
    <lineage>
        <taxon>Eukaryota</taxon>
        <taxon>Metazoa</taxon>
        <taxon>Ecdysozoa</taxon>
        <taxon>Arthropoda</taxon>
        <taxon>Hexapoda</taxon>
        <taxon>Insecta</taxon>
        <taxon>Pterygota</taxon>
        <taxon>Neoptera</taxon>
        <taxon>Endopterygota</taxon>
        <taxon>Hymenoptera</taxon>
        <taxon>Apocrita</taxon>
        <taxon>Aculeata</taxon>
        <taxon>Formicoidea</taxon>
        <taxon>Formicidae</taxon>
        <taxon>Myrmicinae</taxon>
        <taxon>Cardiocondyla</taxon>
    </lineage>
</organism>
<dbReference type="AlphaFoldDB" id="A0AAW2EV58"/>
<evidence type="ECO:0000313" key="1">
    <source>
        <dbReference type="EMBL" id="KAL0107631.1"/>
    </source>
</evidence>
<dbReference type="Proteomes" id="UP001430953">
    <property type="component" value="Unassembled WGS sequence"/>
</dbReference>
<keyword evidence="2" id="KW-1185">Reference proteome</keyword>